<dbReference type="EMBL" id="SLYB01000009">
    <property type="protein sequence ID" value="TCP95312.1"/>
    <property type="molecule type" value="Genomic_DNA"/>
</dbReference>
<proteinExistence type="predicted"/>
<accession>A0A4R2TKC5</accession>
<sequence length="90" mass="10163">MLDYRIALSDVDLSSVAQDMISQPRVPIQKDLSNNLLVAQIVREYASSDAIMEQAFLYAEMAGSTANQIQALLDKLEPKYGKWGNWQKQE</sequence>
<gene>
    <name evidence="1" type="ORF">EDC44_1093</name>
</gene>
<reference evidence="1 2" key="1">
    <citation type="submission" date="2019-03" db="EMBL/GenBank/DDBJ databases">
        <title>Genomic Encyclopedia of Type Strains, Phase IV (KMG-IV): sequencing the most valuable type-strain genomes for metagenomic binning, comparative biology and taxonomic classification.</title>
        <authorList>
            <person name="Goeker M."/>
        </authorList>
    </citation>
    <scope>NUCLEOTIDE SEQUENCE [LARGE SCALE GENOMIC DNA]</scope>
    <source>
        <strain evidence="1 2">DSM 28404</strain>
    </source>
</reference>
<keyword evidence="2" id="KW-1185">Reference proteome</keyword>
<dbReference type="AlphaFoldDB" id="A0A4R2TKC5"/>
<comment type="caution">
    <text evidence="1">The sequence shown here is derived from an EMBL/GenBank/DDBJ whole genome shotgun (WGS) entry which is preliminary data.</text>
</comment>
<name>A0A4R2TKC5_9PAST</name>
<dbReference type="RefSeq" id="WP_131976258.1">
    <property type="nucleotide sequence ID" value="NZ_SLYB01000009.1"/>
</dbReference>
<evidence type="ECO:0000313" key="2">
    <source>
        <dbReference type="Proteomes" id="UP000295763"/>
    </source>
</evidence>
<evidence type="ECO:0000313" key="1">
    <source>
        <dbReference type="EMBL" id="TCP95312.1"/>
    </source>
</evidence>
<protein>
    <submittedName>
        <fullName evidence="1">Uncharacterized protein</fullName>
    </submittedName>
</protein>
<organism evidence="1 2">
    <name type="scientific">Cricetibacter osteomyelitidis</name>
    <dbReference type="NCBI Taxonomy" id="1521931"/>
    <lineage>
        <taxon>Bacteria</taxon>
        <taxon>Pseudomonadati</taxon>
        <taxon>Pseudomonadota</taxon>
        <taxon>Gammaproteobacteria</taxon>
        <taxon>Pasteurellales</taxon>
        <taxon>Pasteurellaceae</taxon>
        <taxon>Cricetibacter</taxon>
    </lineage>
</organism>
<dbReference type="Proteomes" id="UP000295763">
    <property type="component" value="Unassembled WGS sequence"/>
</dbReference>